<dbReference type="Pfam" id="PF19872">
    <property type="entry name" value="DUF6345"/>
    <property type="match status" value="1"/>
</dbReference>
<comment type="caution">
    <text evidence="1">The sequence shown here is derived from an EMBL/GenBank/DDBJ whole genome shotgun (WGS) entry which is preliminary data.</text>
</comment>
<reference evidence="1" key="2">
    <citation type="submission" date="2023-02" db="EMBL/GenBank/DDBJ databases">
        <title>'Rhodoalgimonas zhirmunskyi' gen. nov., isolated from a red alga.</title>
        <authorList>
            <person name="Nedashkovskaya O.I."/>
            <person name="Otstavnykh N.Y."/>
            <person name="Bystritskaya E.P."/>
            <person name="Balabanova L.A."/>
            <person name="Isaeva M.P."/>
        </authorList>
    </citation>
    <scope>NUCLEOTIDE SEQUENCE</scope>
    <source>
        <strain evidence="1">KCTC 52189</strain>
    </source>
</reference>
<reference evidence="1" key="1">
    <citation type="submission" date="2022-07" db="EMBL/GenBank/DDBJ databases">
        <authorList>
            <person name="Otstavnykh N."/>
            <person name="Isaeva M."/>
            <person name="Bystritskaya E."/>
        </authorList>
    </citation>
    <scope>NUCLEOTIDE SEQUENCE</scope>
    <source>
        <strain evidence="1">KCTC 52189</strain>
    </source>
</reference>
<dbReference type="EMBL" id="JANHAX010000001">
    <property type="protein sequence ID" value="MDQ2088458.1"/>
    <property type="molecule type" value="Genomic_DNA"/>
</dbReference>
<dbReference type="InterPro" id="IPR045926">
    <property type="entry name" value="DUF6345"/>
</dbReference>
<proteinExistence type="predicted"/>
<name>A0AAE4B1W2_9RHOB</name>
<dbReference type="AlphaFoldDB" id="A0AAE4B1W2"/>
<dbReference type="RefSeq" id="WP_306733725.1">
    <property type="nucleotide sequence ID" value="NZ_JANHAX010000001.1"/>
</dbReference>
<keyword evidence="2" id="KW-1185">Reference proteome</keyword>
<dbReference type="Proteomes" id="UP001226762">
    <property type="component" value="Unassembled WGS sequence"/>
</dbReference>
<organism evidence="1 2">
    <name type="scientific">Marimonas arenosa</name>
    <dbReference type="NCBI Taxonomy" id="1795305"/>
    <lineage>
        <taxon>Bacteria</taxon>
        <taxon>Pseudomonadati</taxon>
        <taxon>Pseudomonadota</taxon>
        <taxon>Alphaproteobacteria</taxon>
        <taxon>Rhodobacterales</taxon>
        <taxon>Paracoccaceae</taxon>
        <taxon>Marimonas</taxon>
    </lineage>
</organism>
<gene>
    <name evidence="1" type="ORF">NO357_00915</name>
</gene>
<evidence type="ECO:0000313" key="2">
    <source>
        <dbReference type="Proteomes" id="UP001226762"/>
    </source>
</evidence>
<protein>
    <submittedName>
        <fullName evidence="1">DUF6345 domain-containing protein</fullName>
    </submittedName>
</protein>
<evidence type="ECO:0000313" key="1">
    <source>
        <dbReference type="EMBL" id="MDQ2088458.1"/>
    </source>
</evidence>
<accession>A0AAE4B1W2</accession>
<sequence length="290" mass="31522">MSTLPMTRLGAVGAIMAAATLLPDPAGARYEAKMYAITVWNAGCAGGTRNAWDDMVDAWYDEITDTGFSLFGWCLWGHCGDAFSRDGSWVNGSIANSWFADASVVSWGNDTPRLDDGDAVMIGTHGADSAGVWSGTMRINEAGGGDCNLRRDEMEIGDSDLEFLHLSSCNSMDDNQWSNWWRAFGRAHQVDGFHGFMWIGTGLISNYRNFADDAFSSAISDAWLDNHYVPNISGTDDQCPVAYAVGANQADATNRLFNERYDNVFADPGSIGWWHVTYIAGCDPANEGAL</sequence>